<dbReference type="PROSITE" id="PS50109">
    <property type="entry name" value="HIS_KIN"/>
    <property type="match status" value="1"/>
</dbReference>
<proteinExistence type="predicted"/>
<gene>
    <name evidence="11" type="ORF">H8D96_05600</name>
</gene>
<dbReference type="PRINTS" id="PR00344">
    <property type="entry name" value="BCTRLSENSOR"/>
</dbReference>
<dbReference type="InterPro" id="IPR003594">
    <property type="entry name" value="HATPase_dom"/>
</dbReference>
<accession>A0A8J6TQQ0</accession>
<keyword evidence="6" id="KW-0418">Kinase</keyword>
<dbReference type="InterPro" id="IPR024096">
    <property type="entry name" value="NO_sig/Golgi_transp_ligand-bd"/>
</dbReference>
<keyword evidence="9" id="KW-0175">Coiled coil</keyword>
<feature type="coiled-coil region" evidence="9">
    <location>
        <begin position="262"/>
        <end position="289"/>
    </location>
</feature>
<protein>
    <recommendedName>
        <fullName evidence="2">histidine kinase</fullName>
        <ecNumber evidence="2">2.7.13.3</ecNumber>
    </recommendedName>
</protein>
<dbReference type="InterPro" id="IPR036890">
    <property type="entry name" value="HATPase_C_sf"/>
</dbReference>
<dbReference type="GO" id="GO:0004673">
    <property type="term" value="F:protein histidine kinase activity"/>
    <property type="evidence" value="ECO:0007669"/>
    <property type="project" value="UniProtKB-EC"/>
</dbReference>
<keyword evidence="5" id="KW-0547">Nucleotide-binding</keyword>
<feature type="domain" description="Histidine kinase" evidence="10">
    <location>
        <begin position="371"/>
        <end position="555"/>
    </location>
</feature>
<keyword evidence="8" id="KW-0902">Two-component regulatory system</keyword>
<evidence type="ECO:0000256" key="8">
    <source>
        <dbReference type="ARBA" id="ARBA00023012"/>
    </source>
</evidence>
<dbReference type="Gene3D" id="3.30.565.10">
    <property type="entry name" value="Histidine kinase-like ATPase, C-terminal domain"/>
    <property type="match status" value="1"/>
</dbReference>
<reference evidence="11 12" key="1">
    <citation type="submission" date="2020-08" db="EMBL/GenBank/DDBJ databases">
        <title>Bridging the membrane lipid divide: bacteria of the FCB group superphylum have the potential to synthesize archaeal ether lipids.</title>
        <authorList>
            <person name="Villanueva L."/>
            <person name="Von Meijenfeldt F.A.B."/>
            <person name="Westbye A.B."/>
            <person name="Yadav S."/>
            <person name="Hopmans E.C."/>
            <person name="Dutilh B.E."/>
            <person name="Sinninghe Damste J.S."/>
        </authorList>
    </citation>
    <scope>NUCLEOTIDE SEQUENCE [LARGE SCALE GENOMIC DNA]</scope>
    <source>
        <strain evidence="11">NIOZ-UU17</strain>
    </source>
</reference>
<dbReference type="PANTHER" id="PTHR43065:SF10">
    <property type="entry name" value="PEROXIDE STRESS-ACTIVATED HISTIDINE KINASE MAK3"/>
    <property type="match status" value="1"/>
</dbReference>
<evidence type="ECO:0000256" key="5">
    <source>
        <dbReference type="ARBA" id="ARBA00022741"/>
    </source>
</evidence>
<keyword evidence="7" id="KW-0067">ATP-binding</keyword>
<dbReference type="Pfam" id="PF02518">
    <property type="entry name" value="HATPase_c"/>
    <property type="match status" value="1"/>
</dbReference>
<dbReference type="SUPFAM" id="SSF111126">
    <property type="entry name" value="Ligand-binding domain in the NO signalling and Golgi transport"/>
    <property type="match status" value="1"/>
</dbReference>
<comment type="caution">
    <text evidence="11">The sequence shown here is derived from an EMBL/GenBank/DDBJ whole genome shotgun (WGS) entry which is preliminary data.</text>
</comment>
<dbReference type="Gene3D" id="1.10.287.130">
    <property type="match status" value="1"/>
</dbReference>
<dbReference type="GO" id="GO:0000160">
    <property type="term" value="P:phosphorelay signal transduction system"/>
    <property type="evidence" value="ECO:0007669"/>
    <property type="project" value="UniProtKB-KW"/>
</dbReference>
<evidence type="ECO:0000256" key="7">
    <source>
        <dbReference type="ARBA" id="ARBA00022840"/>
    </source>
</evidence>
<evidence type="ECO:0000256" key="9">
    <source>
        <dbReference type="SAM" id="Coils"/>
    </source>
</evidence>
<dbReference type="Gene3D" id="3.30.1380.20">
    <property type="entry name" value="Trafficking protein particle complex subunit 3"/>
    <property type="match status" value="1"/>
</dbReference>
<dbReference type="PANTHER" id="PTHR43065">
    <property type="entry name" value="SENSOR HISTIDINE KINASE"/>
    <property type="match status" value="1"/>
</dbReference>
<evidence type="ECO:0000259" key="10">
    <source>
        <dbReference type="PROSITE" id="PS50109"/>
    </source>
</evidence>
<dbReference type="Proteomes" id="UP000605201">
    <property type="component" value="Unassembled WGS sequence"/>
</dbReference>
<keyword evidence="4" id="KW-0808">Transferase</keyword>
<evidence type="ECO:0000256" key="4">
    <source>
        <dbReference type="ARBA" id="ARBA00022679"/>
    </source>
</evidence>
<name>A0A8J6TQQ0_9BACT</name>
<evidence type="ECO:0000313" key="11">
    <source>
        <dbReference type="EMBL" id="MBC8431375.1"/>
    </source>
</evidence>
<keyword evidence="3" id="KW-0597">Phosphoprotein</keyword>
<dbReference type="GO" id="GO:0005524">
    <property type="term" value="F:ATP binding"/>
    <property type="evidence" value="ECO:0007669"/>
    <property type="project" value="UniProtKB-KW"/>
</dbReference>
<comment type="catalytic activity">
    <reaction evidence="1">
        <text>ATP + protein L-histidine = ADP + protein N-phospho-L-histidine.</text>
        <dbReference type="EC" id="2.7.13.3"/>
    </reaction>
</comment>
<evidence type="ECO:0000256" key="3">
    <source>
        <dbReference type="ARBA" id="ARBA00022553"/>
    </source>
</evidence>
<dbReference type="SUPFAM" id="SSF55874">
    <property type="entry name" value="ATPase domain of HSP90 chaperone/DNA topoisomerase II/histidine kinase"/>
    <property type="match status" value="1"/>
</dbReference>
<dbReference type="EMBL" id="JACNIG010000140">
    <property type="protein sequence ID" value="MBC8431375.1"/>
    <property type="molecule type" value="Genomic_DNA"/>
</dbReference>
<dbReference type="InterPro" id="IPR004358">
    <property type="entry name" value="Sig_transdc_His_kin-like_C"/>
</dbReference>
<dbReference type="AlphaFoldDB" id="A0A8J6TQQ0"/>
<dbReference type="EC" id="2.7.13.3" evidence="2"/>
<dbReference type="SMART" id="SM00387">
    <property type="entry name" value="HATPase_c"/>
    <property type="match status" value="1"/>
</dbReference>
<evidence type="ECO:0000256" key="1">
    <source>
        <dbReference type="ARBA" id="ARBA00000085"/>
    </source>
</evidence>
<dbReference type="InterPro" id="IPR005467">
    <property type="entry name" value="His_kinase_dom"/>
</dbReference>
<sequence>MTASHTNPMLKEVCCKNWAQLFNYIETTPIFPSGLSGRAAVLKLIDGLVDNPEYLISDPDDAGLAYPVKEEHLKDDRYWHSNEFSLQLFENASQAIGGYRPLFQAGIIAGYRMLEAAQPKRFQLLRIFSPKKLLKILIPINKKLNKLKDPNLIEYRRGFSRVKLNYKDEYKGKISQHVCDWNAGIYTGMGKFTGAYDLVVIETECVNKGGDDCIFELHWTHHYKFRRFMIFCHSMIDPEYITARDYDNLILNYLSLSQEGIINDRTAKLKETQAKLVEAEKKSVEHRITGGFAHEMRNALTGAQLELKTALNYNNMDKSCAAVLQDSATALLKSVSRIHEEYNIPKEKIVQDFIPELKTIANIAYHINVTLSSVSKDLDRGQSITSQIRDYAKMSEIKAGDTPVELVELLNEYEQRFSQDFEKIGIKYSVTGAERAVVVADETHMNSIFSNLILNAKDAISEIETDCGEINVLLEKRNHKDKNTIIIKVQDNGAGIQPDHLNEIFEPFFSTKPKSGTGLGLGVVKRLVQLYDGQIEVASESGKGTVFMVTLPETPHLL</sequence>
<evidence type="ECO:0000256" key="2">
    <source>
        <dbReference type="ARBA" id="ARBA00012438"/>
    </source>
</evidence>
<organism evidence="11 12">
    <name type="scientific">Candidatus Desulfatibia vada</name>
    <dbReference type="NCBI Taxonomy" id="2841696"/>
    <lineage>
        <taxon>Bacteria</taxon>
        <taxon>Pseudomonadati</taxon>
        <taxon>Thermodesulfobacteriota</taxon>
        <taxon>Desulfobacteria</taxon>
        <taxon>Desulfobacterales</taxon>
        <taxon>Desulfobacterales incertae sedis</taxon>
        <taxon>Candidatus Desulfatibia</taxon>
    </lineage>
</organism>
<evidence type="ECO:0000313" key="12">
    <source>
        <dbReference type="Proteomes" id="UP000605201"/>
    </source>
</evidence>
<evidence type="ECO:0000256" key="6">
    <source>
        <dbReference type="ARBA" id="ARBA00022777"/>
    </source>
</evidence>